<evidence type="ECO:0000259" key="1">
    <source>
        <dbReference type="Pfam" id="PF07727"/>
    </source>
</evidence>
<dbReference type="InterPro" id="IPR013103">
    <property type="entry name" value="RVT_2"/>
</dbReference>
<feature type="domain" description="Retroviral polymerase SH3-like" evidence="2">
    <location>
        <begin position="350"/>
        <end position="388"/>
    </location>
</feature>
<dbReference type="Pfam" id="PF25597">
    <property type="entry name" value="SH3_retrovirus"/>
    <property type="match status" value="1"/>
</dbReference>
<reference evidence="3" key="2">
    <citation type="journal article" date="2024" name="Plant">
        <title>Genomic evolution and insights into agronomic trait innovations of Sesamum species.</title>
        <authorList>
            <person name="Miao H."/>
            <person name="Wang L."/>
            <person name="Qu L."/>
            <person name="Liu H."/>
            <person name="Sun Y."/>
            <person name="Le M."/>
            <person name="Wang Q."/>
            <person name="Wei S."/>
            <person name="Zheng Y."/>
            <person name="Lin W."/>
            <person name="Duan Y."/>
            <person name="Cao H."/>
            <person name="Xiong S."/>
            <person name="Wang X."/>
            <person name="Wei L."/>
            <person name="Li C."/>
            <person name="Ma Q."/>
            <person name="Ju M."/>
            <person name="Zhao R."/>
            <person name="Li G."/>
            <person name="Mu C."/>
            <person name="Tian Q."/>
            <person name="Mei H."/>
            <person name="Zhang T."/>
            <person name="Gao T."/>
            <person name="Zhang H."/>
        </authorList>
    </citation>
    <scope>NUCLEOTIDE SEQUENCE</scope>
    <source>
        <strain evidence="3">G02</strain>
    </source>
</reference>
<reference evidence="3" key="1">
    <citation type="submission" date="2020-06" db="EMBL/GenBank/DDBJ databases">
        <authorList>
            <person name="Li T."/>
            <person name="Hu X."/>
            <person name="Zhang T."/>
            <person name="Song X."/>
            <person name="Zhang H."/>
            <person name="Dai N."/>
            <person name="Sheng W."/>
            <person name="Hou X."/>
            <person name="Wei L."/>
        </authorList>
    </citation>
    <scope>NUCLEOTIDE SEQUENCE</scope>
    <source>
        <strain evidence="3">G02</strain>
        <tissue evidence="3">Leaf</tissue>
    </source>
</reference>
<comment type="caution">
    <text evidence="3">The sequence shown here is derived from an EMBL/GenBank/DDBJ whole genome shotgun (WGS) entry which is preliminary data.</text>
</comment>
<dbReference type="Pfam" id="PF07727">
    <property type="entry name" value="RVT_2"/>
    <property type="match status" value="1"/>
</dbReference>
<dbReference type="InterPro" id="IPR057670">
    <property type="entry name" value="SH3_retrovirus"/>
</dbReference>
<protein>
    <submittedName>
        <fullName evidence="3">Retrovirus-related Pol polyprotein from transposon TNT 1-94</fullName>
    </submittedName>
</protein>
<dbReference type="AlphaFoldDB" id="A0AAW2LKC0"/>
<proteinExistence type="predicted"/>
<dbReference type="EMBL" id="JACGWJ010000024">
    <property type="protein sequence ID" value="KAL0319682.1"/>
    <property type="molecule type" value="Genomic_DNA"/>
</dbReference>
<dbReference type="Pfam" id="PF14223">
    <property type="entry name" value="Retrotran_gag_2"/>
    <property type="match status" value="1"/>
</dbReference>
<evidence type="ECO:0000259" key="2">
    <source>
        <dbReference type="Pfam" id="PF25597"/>
    </source>
</evidence>
<accession>A0AAW2LKC0</accession>
<gene>
    <name evidence="3" type="ORF">Sradi_5229700</name>
</gene>
<name>A0AAW2LKC0_SESRA</name>
<feature type="domain" description="Reverse transcriptase Ty1/copia-type" evidence="1">
    <location>
        <begin position="444"/>
        <end position="527"/>
    </location>
</feature>
<evidence type="ECO:0000313" key="3">
    <source>
        <dbReference type="EMBL" id="KAL0319682.1"/>
    </source>
</evidence>
<organism evidence="3">
    <name type="scientific">Sesamum radiatum</name>
    <name type="common">Black benniseed</name>
    <dbReference type="NCBI Taxonomy" id="300843"/>
    <lineage>
        <taxon>Eukaryota</taxon>
        <taxon>Viridiplantae</taxon>
        <taxon>Streptophyta</taxon>
        <taxon>Embryophyta</taxon>
        <taxon>Tracheophyta</taxon>
        <taxon>Spermatophyta</taxon>
        <taxon>Magnoliopsida</taxon>
        <taxon>eudicotyledons</taxon>
        <taxon>Gunneridae</taxon>
        <taxon>Pentapetalae</taxon>
        <taxon>asterids</taxon>
        <taxon>lamiids</taxon>
        <taxon>Lamiales</taxon>
        <taxon>Pedaliaceae</taxon>
        <taxon>Sesamum</taxon>
    </lineage>
</organism>
<sequence>MSKNPPTLIMKTNIFNGTNYNDWLRNLRIVLDFENQGYVLEKPLPETLPEGFLPEERLTFEKWHEDNRKVSSIILASMTNEIQKRYDRLEDVPSIMLHMKEVYAVPDQHIRYAAKKAFFGTKMAEGSSVQSHGVKMLSLVEKLEYLKAGLDNDTYVNVILQSLLPSDDPFIVNYNMNGLEKCIHELINMLVQSTTHKSEPAVLIGEASTSKAKGKGARRWKRKKGKATVVTTTASTGGAPPAVPKGKGKGKVLKRSRRLSKDEMILRLGYGKAVAVEAMGSLCLVVSNHIRINLKDVYFVPIRSMMNFKELPPSFLGYALETAAKLLNIVPSKSVPRTPYEIWHGKPASYKFIGYPKEIAGYYFYDPAEQKTFVSRNAVFLEKGFSSDSRLDEVLIEESSGEPHHDSTTSFEPTVHINGVPVLRSQPENLVYLKDLFTSSHGQVQRILLAIAAWYDYEIWQMDVKTAFLNGFIEEEIFMDQPEGFTAVGEEQIVCCLQRSIYGLKQASRSWNTCFDEVIRGYKFIENNCDPCI</sequence>